<dbReference type="PANTHER" id="PTHR42918:SF15">
    <property type="entry name" value="LYSINE--TRNA LIGASE, CHLOROPLASTIC_MITOCHONDRIAL"/>
    <property type="match status" value="1"/>
</dbReference>
<keyword evidence="1 7" id="KW-0436">Ligase</keyword>
<dbReference type="SUPFAM" id="SSF55681">
    <property type="entry name" value="Class II aaRS and biotin synthetases"/>
    <property type="match status" value="1"/>
</dbReference>
<comment type="similarity">
    <text evidence="7">Belongs to the class-II aminoacyl-tRNA synthetase family.</text>
</comment>
<dbReference type="Pfam" id="PF00152">
    <property type="entry name" value="tRNA-synt_2"/>
    <property type="match status" value="1"/>
</dbReference>
<keyword evidence="5 7" id="KW-0030">Aminoacyl-tRNA synthetase</keyword>
<dbReference type="Gene3D" id="3.30.930.10">
    <property type="entry name" value="Bira Bifunctional Protein, Domain 2"/>
    <property type="match status" value="1"/>
</dbReference>
<gene>
    <name evidence="7 10" type="primary">lysS</name>
    <name evidence="10" type="ORF">COU08_03245</name>
</gene>
<evidence type="ECO:0000259" key="9">
    <source>
        <dbReference type="PROSITE" id="PS50862"/>
    </source>
</evidence>
<feature type="binding site" evidence="7">
    <location>
        <position position="401"/>
    </location>
    <ligand>
        <name>Mg(2+)</name>
        <dbReference type="ChEBI" id="CHEBI:18420"/>
        <label>1</label>
    </ligand>
</feature>
<reference evidence="11" key="1">
    <citation type="submission" date="2017-09" db="EMBL/GenBank/DDBJ databases">
        <title>Depth-based differentiation of microbial function through sediment-hosted aquifers and enrichment of novel symbionts in the deep terrestrial subsurface.</title>
        <authorList>
            <person name="Probst A.J."/>
            <person name="Ladd B."/>
            <person name="Jarett J.K."/>
            <person name="Geller-Mcgrath D.E."/>
            <person name="Sieber C.M.K."/>
            <person name="Emerson J.B."/>
            <person name="Anantharaman K."/>
            <person name="Thomas B.C."/>
            <person name="Malmstrom R."/>
            <person name="Stieglmeier M."/>
            <person name="Klingl A."/>
            <person name="Woyke T."/>
            <person name="Ryan C.M."/>
            <person name="Banfield J.F."/>
        </authorList>
    </citation>
    <scope>NUCLEOTIDE SEQUENCE [LARGE SCALE GENOMIC DNA]</scope>
</reference>
<dbReference type="InterPro" id="IPR004364">
    <property type="entry name" value="Aa-tRNA-synt_II"/>
</dbReference>
<keyword evidence="2 7" id="KW-0479">Metal-binding</keyword>
<dbReference type="InterPro" id="IPR045864">
    <property type="entry name" value="aa-tRNA-synth_II/BPL/LPL"/>
</dbReference>
<feature type="domain" description="Aminoacyl-transfer RNA synthetases class-II family profile" evidence="9">
    <location>
        <begin position="175"/>
        <end position="476"/>
    </location>
</feature>
<dbReference type="NCBIfam" id="NF001756">
    <property type="entry name" value="PRK00484.1"/>
    <property type="match status" value="1"/>
</dbReference>
<dbReference type="HAMAP" id="MF_00252">
    <property type="entry name" value="Lys_tRNA_synth_class2"/>
    <property type="match status" value="1"/>
</dbReference>
<dbReference type="EMBL" id="PFBA01000027">
    <property type="protein sequence ID" value="PIT92300.1"/>
    <property type="molecule type" value="Genomic_DNA"/>
</dbReference>
<dbReference type="NCBIfam" id="TIGR00499">
    <property type="entry name" value="lysS_bact"/>
    <property type="match status" value="1"/>
</dbReference>
<dbReference type="GO" id="GO:0000287">
    <property type="term" value="F:magnesium ion binding"/>
    <property type="evidence" value="ECO:0007669"/>
    <property type="project" value="UniProtKB-UniRule"/>
</dbReference>
<dbReference type="AlphaFoldDB" id="A0A2M6WHP4"/>
<keyword evidence="3 7" id="KW-0547">Nucleotide-binding</keyword>
<comment type="cofactor">
    <cofactor evidence="7 8">
        <name>Mg(2+)</name>
        <dbReference type="ChEBI" id="CHEBI:18420"/>
    </cofactor>
    <text evidence="7 8">Binds 3 Mg(2+) ions per subunit.</text>
</comment>
<keyword evidence="4 7" id="KW-0067">ATP-binding</keyword>
<dbReference type="InterPro" id="IPR044136">
    <property type="entry name" value="Lys-tRNA-ligase_II_N"/>
</dbReference>
<evidence type="ECO:0000256" key="1">
    <source>
        <dbReference type="ARBA" id="ARBA00022598"/>
    </source>
</evidence>
<dbReference type="CDD" id="cd04322">
    <property type="entry name" value="LysRS_N"/>
    <property type="match status" value="1"/>
</dbReference>
<comment type="catalytic activity">
    <reaction evidence="6 7 8">
        <text>tRNA(Lys) + L-lysine + ATP = L-lysyl-tRNA(Lys) + AMP + diphosphate</text>
        <dbReference type="Rhea" id="RHEA:20792"/>
        <dbReference type="Rhea" id="RHEA-COMP:9696"/>
        <dbReference type="Rhea" id="RHEA-COMP:9697"/>
        <dbReference type="ChEBI" id="CHEBI:30616"/>
        <dbReference type="ChEBI" id="CHEBI:32551"/>
        <dbReference type="ChEBI" id="CHEBI:33019"/>
        <dbReference type="ChEBI" id="CHEBI:78442"/>
        <dbReference type="ChEBI" id="CHEBI:78529"/>
        <dbReference type="ChEBI" id="CHEBI:456215"/>
        <dbReference type="EC" id="6.1.1.6"/>
    </reaction>
</comment>
<evidence type="ECO:0000256" key="2">
    <source>
        <dbReference type="ARBA" id="ARBA00022723"/>
    </source>
</evidence>
<evidence type="ECO:0000256" key="5">
    <source>
        <dbReference type="ARBA" id="ARBA00023146"/>
    </source>
</evidence>
<proteinExistence type="inferred from homology"/>
<dbReference type="EC" id="6.1.1.6" evidence="7"/>
<comment type="subunit">
    <text evidence="7">Homodimer.</text>
</comment>
<dbReference type="InterPro" id="IPR004365">
    <property type="entry name" value="NA-bd_OB_tRNA"/>
</dbReference>
<sequence>MLDDIIRERIRKLEELRRAGFDPYPATTSRTHAIGDALSLFSSLARQKKNITIVGRVTGLRKQGGLLFVDLHDETGTIQLLGRKNELTDFSVLHSAIDVGDFLESRGFLFKTKQGERSVDVQRLHIITKSLRPLPDKWFGLEDVEKRLRQRYLDLLTHDDVVQLFRKKDAFWTSIRSFMKKNGFLEVETPVLETTPGGADAEPFATHHNALNADFYLRISLELALKRLIVGGYEKVFEIGRIFRNEGIDKEHLQDYTQFEFYWAYQDYRGLMKFTEKLYKTAIKATIGSLTTKWERTTINWGKKWATVDYYTAFKKYVKMDLGNATRDELYKKALGQGLQPEKELGRGKLIDLLFKKLVRPTLIQPSFLVNPPVAIEPLAKRMPSDPNRVERFQIVACGTELGKGFSELNDPLDQRERFEEQMQLRAAGDKEAQMIDEDFLTALEYGMPPTAGFGLSERLFAILMDRSVRETVIFPLMRSKD</sequence>
<evidence type="ECO:0000256" key="4">
    <source>
        <dbReference type="ARBA" id="ARBA00022840"/>
    </source>
</evidence>
<keyword evidence="7" id="KW-0648">Protein biosynthesis</keyword>
<dbReference type="GO" id="GO:0005524">
    <property type="term" value="F:ATP binding"/>
    <property type="evidence" value="ECO:0007669"/>
    <property type="project" value="UniProtKB-UniRule"/>
</dbReference>
<dbReference type="InterPro" id="IPR018149">
    <property type="entry name" value="Lys-tRNA-synth_II_C"/>
</dbReference>
<dbReference type="PROSITE" id="PS50862">
    <property type="entry name" value="AA_TRNA_LIGASE_II"/>
    <property type="match status" value="1"/>
</dbReference>
<comment type="caution">
    <text evidence="10">The sequence shown here is derived from an EMBL/GenBank/DDBJ whole genome shotgun (WGS) entry which is preliminary data.</text>
</comment>
<name>A0A2M6WHP4_9BACT</name>
<dbReference type="Gene3D" id="2.40.50.140">
    <property type="entry name" value="Nucleic acid-binding proteins"/>
    <property type="match status" value="1"/>
</dbReference>
<keyword evidence="7" id="KW-0963">Cytoplasm</keyword>
<evidence type="ECO:0000313" key="10">
    <source>
        <dbReference type="EMBL" id="PIT92300.1"/>
    </source>
</evidence>
<keyword evidence="7 8" id="KW-0460">Magnesium</keyword>
<dbReference type="PANTHER" id="PTHR42918">
    <property type="entry name" value="LYSYL-TRNA SYNTHETASE"/>
    <property type="match status" value="1"/>
</dbReference>
<protein>
    <recommendedName>
        <fullName evidence="7">Lysine--tRNA ligase</fullName>
        <ecNumber evidence="7">6.1.1.6</ecNumber>
    </recommendedName>
    <alternativeName>
        <fullName evidence="7">Lysyl-tRNA synthetase</fullName>
        <shortName evidence="7">LysRS</shortName>
    </alternativeName>
</protein>
<evidence type="ECO:0000256" key="8">
    <source>
        <dbReference type="RuleBase" id="RU000336"/>
    </source>
</evidence>
<dbReference type="Pfam" id="PF01336">
    <property type="entry name" value="tRNA_anti-codon"/>
    <property type="match status" value="1"/>
</dbReference>
<evidence type="ECO:0000256" key="6">
    <source>
        <dbReference type="ARBA" id="ARBA00048573"/>
    </source>
</evidence>
<dbReference type="GO" id="GO:0005829">
    <property type="term" value="C:cytosol"/>
    <property type="evidence" value="ECO:0007669"/>
    <property type="project" value="TreeGrafter"/>
</dbReference>
<dbReference type="InterPro" id="IPR002313">
    <property type="entry name" value="Lys-tRNA-ligase_II"/>
</dbReference>
<dbReference type="GO" id="GO:0000049">
    <property type="term" value="F:tRNA binding"/>
    <property type="evidence" value="ECO:0007669"/>
    <property type="project" value="TreeGrafter"/>
</dbReference>
<evidence type="ECO:0000256" key="3">
    <source>
        <dbReference type="ARBA" id="ARBA00022741"/>
    </source>
</evidence>
<dbReference type="InterPro" id="IPR006195">
    <property type="entry name" value="aa-tRNA-synth_II"/>
</dbReference>
<feature type="binding site" evidence="7">
    <location>
        <position position="401"/>
    </location>
    <ligand>
        <name>Mg(2+)</name>
        <dbReference type="ChEBI" id="CHEBI:18420"/>
        <label>2</label>
    </ligand>
</feature>
<dbReference type="InterPro" id="IPR012340">
    <property type="entry name" value="NA-bd_OB-fold"/>
</dbReference>
<dbReference type="GO" id="GO:0004824">
    <property type="term" value="F:lysine-tRNA ligase activity"/>
    <property type="evidence" value="ECO:0007669"/>
    <property type="project" value="UniProtKB-UniRule"/>
</dbReference>
<comment type="caution">
    <text evidence="7">Lacks conserved residue(s) required for the propagation of feature annotation.</text>
</comment>
<evidence type="ECO:0000313" key="11">
    <source>
        <dbReference type="Proteomes" id="UP000228635"/>
    </source>
</evidence>
<dbReference type="SUPFAM" id="SSF50249">
    <property type="entry name" value="Nucleic acid-binding proteins"/>
    <property type="match status" value="1"/>
</dbReference>
<evidence type="ECO:0000256" key="7">
    <source>
        <dbReference type="HAMAP-Rule" id="MF_00252"/>
    </source>
</evidence>
<dbReference type="Proteomes" id="UP000228635">
    <property type="component" value="Unassembled WGS sequence"/>
</dbReference>
<dbReference type="PRINTS" id="PR00982">
    <property type="entry name" value="TRNASYNTHLYS"/>
</dbReference>
<accession>A0A2M6WHP4</accession>
<comment type="subcellular location">
    <subcellularLocation>
        <location evidence="7">Cytoplasm</location>
    </subcellularLocation>
</comment>
<dbReference type="GO" id="GO:0006430">
    <property type="term" value="P:lysyl-tRNA aminoacylation"/>
    <property type="evidence" value="ECO:0007669"/>
    <property type="project" value="UniProtKB-UniRule"/>
</dbReference>
<organism evidence="10 11">
    <name type="scientific">Candidatus Harrisonbacteria bacterium CG10_big_fil_rev_8_21_14_0_10_42_17</name>
    <dbReference type="NCBI Taxonomy" id="1974584"/>
    <lineage>
        <taxon>Bacteria</taxon>
        <taxon>Candidatus Harrisoniibacteriota</taxon>
    </lineage>
</organism>